<comment type="caution">
    <text evidence="3">The sequence shown here is derived from an EMBL/GenBank/DDBJ whole genome shotgun (WGS) entry which is preliminary data.</text>
</comment>
<dbReference type="NCBIfam" id="TIGR00654">
    <property type="entry name" value="PhzF_family"/>
    <property type="match status" value="1"/>
</dbReference>
<dbReference type="Pfam" id="PF02567">
    <property type="entry name" value="PhzC-PhzF"/>
    <property type="match status" value="1"/>
</dbReference>
<dbReference type="PANTHER" id="PTHR13774:SF32">
    <property type="entry name" value="ANTISENSE-ENHANCING SEQUENCE 1"/>
    <property type="match status" value="1"/>
</dbReference>
<dbReference type="PANTHER" id="PTHR13774">
    <property type="entry name" value="PHENAZINE BIOSYNTHESIS PROTEIN"/>
    <property type="match status" value="1"/>
</dbReference>
<name>A0A7W7ZBC2_9BACT</name>
<dbReference type="Gene3D" id="3.10.310.10">
    <property type="entry name" value="Diaminopimelate Epimerase, Chain A, domain 1"/>
    <property type="match status" value="2"/>
</dbReference>
<reference evidence="3 4" key="1">
    <citation type="submission" date="2020-08" db="EMBL/GenBank/DDBJ databases">
        <title>Genomic Encyclopedia of Type Strains, Phase IV (KMG-V): Genome sequencing to study the core and pangenomes of soil and plant-associated prokaryotes.</title>
        <authorList>
            <person name="Whitman W."/>
        </authorList>
    </citation>
    <scope>NUCLEOTIDE SEQUENCE [LARGE SCALE GENOMIC DNA]</scope>
    <source>
        <strain evidence="3 4">M8UP14</strain>
    </source>
</reference>
<comment type="similarity">
    <text evidence="1">Belongs to the PhzF family.</text>
</comment>
<sequence>MSIPPSSSGHARTDYALVDVFAESPLEGNMLAIFTDARHLSADTMQALARETNLAETTFIIPRDPAIEAERGVQVRIFTVQEELQFAGHPTLGTATWLYLNHPVLRGAETITLDLPVGPITVTFGPQDAAKSGVSGTMQQKAPTFGMTHSPEAIAAALGLSVDDLDPSLPIQTVSTGMAFCIVPLRSMEVASRLCIPQDKAQAYLDSCDAKFFYCITRTEEGSSADWHNRMQFYNGEDPATGSASGCTIAYLVHHKAAVNDQTVVFEQGIEINRPSRIEVRAAFSTDQQSIPDLVFVGGRTIPVASGTFFLP</sequence>
<protein>
    <submittedName>
        <fullName evidence="3">Trans-2,3-dihydro-3-hydroxyanthranilate isomerase</fullName>
        <ecNumber evidence="3">5.3.3.17</ecNumber>
    </submittedName>
</protein>
<keyword evidence="4" id="KW-1185">Reference proteome</keyword>
<dbReference type="RefSeq" id="WP_184214890.1">
    <property type="nucleotide sequence ID" value="NZ_JACHIP010000002.1"/>
</dbReference>
<proteinExistence type="inferred from homology"/>
<gene>
    <name evidence="3" type="ORF">HDF16_001430</name>
</gene>
<dbReference type="EMBL" id="JACHIP010000002">
    <property type="protein sequence ID" value="MBB5056745.1"/>
    <property type="molecule type" value="Genomic_DNA"/>
</dbReference>
<feature type="active site" evidence="2">
    <location>
        <position position="56"/>
    </location>
</feature>
<dbReference type="SUPFAM" id="SSF54506">
    <property type="entry name" value="Diaminopimelate epimerase-like"/>
    <property type="match status" value="1"/>
</dbReference>
<evidence type="ECO:0000256" key="1">
    <source>
        <dbReference type="ARBA" id="ARBA00008270"/>
    </source>
</evidence>
<dbReference type="InterPro" id="IPR003719">
    <property type="entry name" value="Phenazine_PhzF-like"/>
</dbReference>
<evidence type="ECO:0000256" key="2">
    <source>
        <dbReference type="PIRSR" id="PIRSR016184-1"/>
    </source>
</evidence>
<dbReference type="GO" id="GO:0102943">
    <property type="term" value="F:trans-2,3-dihydro-3-hydroxy-anthranilate isomerase activity"/>
    <property type="evidence" value="ECO:0007669"/>
    <property type="project" value="UniProtKB-EC"/>
</dbReference>
<accession>A0A7W7ZBC2</accession>
<keyword evidence="3" id="KW-0413">Isomerase</keyword>
<dbReference type="AlphaFoldDB" id="A0A7W7ZBC2"/>
<dbReference type="EC" id="5.3.3.17" evidence="3"/>
<evidence type="ECO:0000313" key="4">
    <source>
        <dbReference type="Proteomes" id="UP000540989"/>
    </source>
</evidence>
<organism evidence="3 4">
    <name type="scientific">Granulicella aggregans</name>
    <dbReference type="NCBI Taxonomy" id="474949"/>
    <lineage>
        <taxon>Bacteria</taxon>
        <taxon>Pseudomonadati</taxon>
        <taxon>Acidobacteriota</taxon>
        <taxon>Terriglobia</taxon>
        <taxon>Terriglobales</taxon>
        <taxon>Acidobacteriaceae</taxon>
        <taxon>Granulicella</taxon>
    </lineage>
</organism>
<dbReference type="Proteomes" id="UP000540989">
    <property type="component" value="Unassembled WGS sequence"/>
</dbReference>
<dbReference type="PIRSF" id="PIRSF016184">
    <property type="entry name" value="PhzC_PhzF"/>
    <property type="match status" value="1"/>
</dbReference>
<evidence type="ECO:0000313" key="3">
    <source>
        <dbReference type="EMBL" id="MBB5056745.1"/>
    </source>
</evidence>
<dbReference type="GO" id="GO:0005737">
    <property type="term" value="C:cytoplasm"/>
    <property type="evidence" value="ECO:0007669"/>
    <property type="project" value="TreeGrafter"/>
</dbReference>